<protein>
    <recommendedName>
        <fullName evidence="6">EamA domain-containing protein</fullName>
    </recommendedName>
</protein>
<evidence type="ECO:0000313" key="7">
    <source>
        <dbReference type="EMBL" id="ODQ57955.1"/>
    </source>
</evidence>
<keyword evidence="4 5" id="KW-0472">Membrane</keyword>
<sequence length="362" mass="40820">MSKVKEFYKNHIQRDIGLYSVIGSEFCNSWMLVSCKLLETSDPDSPIHPFQILFVRMVITYAACILYVLLRNVENAPFGPKEVRWALVLRGFFGFFGVIGLYYPLMYLSVSDVIVIQFLAPTATALIAYLFLREYFTKLEALSGLISLGGVLLIAKPTFLFGDSANSYIDDKVESSDPTQRLIAILVSLVGVVSGASSLVTIRHIGDRANTVIMISYFALITAILSFFTIILTPSLSFKMPGSASQWGLLLLIGVSGFFMQFLMTFGVQYEKASRAASIMYVQIIFGIAWEFLIWHHLPNILSWLGIIIILSTSFCVFYFKKREDDDIPHRVLDEEEDFDSSVIESHEEFDIPMKKLHKVDG</sequence>
<dbReference type="InterPro" id="IPR000620">
    <property type="entry name" value="EamA_dom"/>
</dbReference>
<feature type="transmembrane region" description="Helical" evidence="5">
    <location>
        <begin position="182"/>
        <end position="200"/>
    </location>
</feature>
<feature type="transmembrane region" description="Helical" evidence="5">
    <location>
        <begin position="276"/>
        <end position="295"/>
    </location>
</feature>
<feature type="transmembrane region" description="Helical" evidence="5">
    <location>
        <begin position="144"/>
        <end position="162"/>
    </location>
</feature>
<dbReference type="Proteomes" id="UP000094112">
    <property type="component" value="Unassembled WGS sequence"/>
</dbReference>
<name>A0A1E3NXY0_WICAA</name>
<feature type="domain" description="EamA" evidence="6">
    <location>
        <begin position="47"/>
        <end position="154"/>
    </location>
</feature>
<proteinExistence type="predicted"/>
<feature type="transmembrane region" description="Helical" evidence="5">
    <location>
        <begin position="244"/>
        <end position="264"/>
    </location>
</feature>
<reference evidence="7 8" key="1">
    <citation type="journal article" date="2016" name="Proc. Natl. Acad. Sci. U.S.A.">
        <title>Comparative genomics of biotechnologically important yeasts.</title>
        <authorList>
            <person name="Riley R."/>
            <person name="Haridas S."/>
            <person name="Wolfe K.H."/>
            <person name="Lopes M.R."/>
            <person name="Hittinger C.T."/>
            <person name="Goeker M."/>
            <person name="Salamov A.A."/>
            <person name="Wisecaver J.H."/>
            <person name="Long T.M."/>
            <person name="Calvey C.H."/>
            <person name="Aerts A.L."/>
            <person name="Barry K.W."/>
            <person name="Choi C."/>
            <person name="Clum A."/>
            <person name="Coughlan A.Y."/>
            <person name="Deshpande S."/>
            <person name="Douglass A.P."/>
            <person name="Hanson S.J."/>
            <person name="Klenk H.-P."/>
            <person name="LaButti K.M."/>
            <person name="Lapidus A."/>
            <person name="Lindquist E.A."/>
            <person name="Lipzen A.M."/>
            <person name="Meier-Kolthoff J.P."/>
            <person name="Ohm R.A."/>
            <person name="Otillar R.P."/>
            <person name="Pangilinan J.L."/>
            <person name="Peng Y."/>
            <person name="Rokas A."/>
            <person name="Rosa C.A."/>
            <person name="Scheuner C."/>
            <person name="Sibirny A.A."/>
            <person name="Slot J.C."/>
            <person name="Stielow J.B."/>
            <person name="Sun H."/>
            <person name="Kurtzman C.P."/>
            <person name="Blackwell M."/>
            <person name="Grigoriev I.V."/>
            <person name="Jeffries T.W."/>
        </authorList>
    </citation>
    <scope>NUCLEOTIDE SEQUENCE [LARGE SCALE GENOMIC DNA]</scope>
    <source>
        <strain evidence="8">ATCC 58044 / CBS 1984 / NCYC 433 / NRRL Y-366-8</strain>
    </source>
</reference>
<dbReference type="GeneID" id="30202255"/>
<dbReference type="PANTHER" id="PTHR22911:SF6">
    <property type="entry name" value="SOLUTE CARRIER FAMILY 35 MEMBER G1"/>
    <property type="match status" value="1"/>
</dbReference>
<feature type="transmembrane region" description="Helical" evidence="5">
    <location>
        <begin position="85"/>
        <end position="107"/>
    </location>
</feature>
<organism evidence="7 8">
    <name type="scientific">Wickerhamomyces anomalus (strain ATCC 58044 / CBS 1984 / NCYC 433 / NRRL Y-366-8)</name>
    <name type="common">Yeast</name>
    <name type="synonym">Hansenula anomala</name>
    <dbReference type="NCBI Taxonomy" id="683960"/>
    <lineage>
        <taxon>Eukaryota</taxon>
        <taxon>Fungi</taxon>
        <taxon>Dikarya</taxon>
        <taxon>Ascomycota</taxon>
        <taxon>Saccharomycotina</taxon>
        <taxon>Saccharomycetes</taxon>
        <taxon>Phaffomycetales</taxon>
        <taxon>Wickerhamomycetaceae</taxon>
        <taxon>Wickerhamomyces</taxon>
    </lineage>
</organism>
<feature type="transmembrane region" description="Helical" evidence="5">
    <location>
        <begin position="212"/>
        <end position="232"/>
    </location>
</feature>
<evidence type="ECO:0000256" key="2">
    <source>
        <dbReference type="ARBA" id="ARBA00022692"/>
    </source>
</evidence>
<dbReference type="SUPFAM" id="SSF103481">
    <property type="entry name" value="Multidrug resistance efflux transporter EmrE"/>
    <property type="match status" value="2"/>
</dbReference>
<evidence type="ECO:0000259" key="6">
    <source>
        <dbReference type="Pfam" id="PF00892"/>
    </source>
</evidence>
<dbReference type="OrthoDB" id="306876at2759"/>
<evidence type="ECO:0000256" key="1">
    <source>
        <dbReference type="ARBA" id="ARBA00004141"/>
    </source>
</evidence>
<dbReference type="STRING" id="683960.A0A1E3NXY0"/>
<keyword evidence="3 5" id="KW-1133">Transmembrane helix</keyword>
<dbReference type="PANTHER" id="PTHR22911">
    <property type="entry name" value="ACYL-MALONYL CONDENSING ENZYME-RELATED"/>
    <property type="match status" value="1"/>
</dbReference>
<dbReference type="Pfam" id="PF00892">
    <property type="entry name" value="EamA"/>
    <property type="match status" value="2"/>
</dbReference>
<comment type="subcellular location">
    <subcellularLocation>
        <location evidence="1">Membrane</location>
        <topology evidence="1">Multi-pass membrane protein</topology>
    </subcellularLocation>
</comment>
<dbReference type="InterPro" id="IPR037185">
    <property type="entry name" value="EmrE-like"/>
</dbReference>
<dbReference type="AlphaFoldDB" id="A0A1E3NXY0"/>
<feature type="transmembrane region" description="Helical" evidence="5">
    <location>
        <begin position="53"/>
        <end position="73"/>
    </location>
</feature>
<gene>
    <name evidence="7" type="ORF">WICANDRAFT_80120</name>
</gene>
<feature type="transmembrane region" description="Helical" evidence="5">
    <location>
        <begin position="301"/>
        <end position="320"/>
    </location>
</feature>
<evidence type="ECO:0000256" key="4">
    <source>
        <dbReference type="ARBA" id="ARBA00023136"/>
    </source>
</evidence>
<dbReference type="GO" id="GO:0016020">
    <property type="term" value="C:membrane"/>
    <property type="evidence" value="ECO:0007669"/>
    <property type="project" value="UniProtKB-SubCell"/>
</dbReference>
<keyword evidence="2 5" id="KW-0812">Transmembrane</keyword>
<dbReference type="RefSeq" id="XP_019037162.1">
    <property type="nucleotide sequence ID" value="XM_019185009.1"/>
</dbReference>
<feature type="transmembrane region" description="Helical" evidence="5">
    <location>
        <begin position="113"/>
        <end position="132"/>
    </location>
</feature>
<feature type="domain" description="EamA" evidence="6">
    <location>
        <begin position="183"/>
        <end position="318"/>
    </location>
</feature>
<evidence type="ECO:0000313" key="8">
    <source>
        <dbReference type="Proteomes" id="UP000094112"/>
    </source>
</evidence>
<evidence type="ECO:0000256" key="3">
    <source>
        <dbReference type="ARBA" id="ARBA00022989"/>
    </source>
</evidence>
<evidence type="ECO:0000256" key="5">
    <source>
        <dbReference type="SAM" id="Phobius"/>
    </source>
</evidence>
<keyword evidence="8" id="KW-1185">Reference proteome</keyword>
<dbReference type="EMBL" id="KV454212">
    <property type="protein sequence ID" value="ODQ57955.1"/>
    <property type="molecule type" value="Genomic_DNA"/>
</dbReference>
<accession>A0A1E3NXY0</accession>